<keyword evidence="1" id="KW-0677">Repeat</keyword>
<reference evidence="6" key="1">
    <citation type="submission" date="2013-02" db="EMBL/GenBank/DDBJ databases">
        <authorList>
            <person name="Hughes D."/>
        </authorList>
    </citation>
    <scope>NUCLEOTIDE SEQUENCE</scope>
    <source>
        <strain>Durham</strain>
        <strain evidence="6">NC isolate 2 -- Noor lab</strain>
    </source>
</reference>
<dbReference type="OMA" id="PTVWAGR"/>
<evidence type="ECO:0000313" key="6">
    <source>
        <dbReference type="Proteomes" id="UP000015102"/>
    </source>
</evidence>
<reference evidence="5" key="2">
    <citation type="submission" date="2015-06" db="UniProtKB">
        <authorList>
            <consortium name="EnsemblMetazoa"/>
        </authorList>
    </citation>
    <scope>IDENTIFICATION</scope>
</reference>
<dbReference type="InterPro" id="IPR013783">
    <property type="entry name" value="Ig-like_fold"/>
</dbReference>
<dbReference type="InterPro" id="IPR036179">
    <property type="entry name" value="Ig-like_dom_sf"/>
</dbReference>
<dbReference type="PANTHER" id="PTHR12231">
    <property type="entry name" value="CTX-RELATED TYPE I TRANSMEMBRANE PROTEIN"/>
    <property type="match status" value="1"/>
</dbReference>
<dbReference type="EnsemblMetazoa" id="MESCA004760-RA">
    <property type="protein sequence ID" value="MESCA004760-PA"/>
    <property type="gene ID" value="MESCA004760"/>
</dbReference>
<evidence type="ECO:0000313" key="5">
    <source>
        <dbReference type="EnsemblMetazoa" id="MESCA004760-PA"/>
    </source>
</evidence>
<dbReference type="GO" id="GO:0043005">
    <property type="term" value="C:neuron projection"/>
    <property type="evidence" value="ECO:0007669"/>
    <property type="project" value="TreeGrafter"/>
</dbReference>
<evidence type="ECO:0000259" key="4">
    <source>
        <dbReference type="PROSITE" id="PS50835"/>
    </source>
</evidence>
<keyword evidence="6" id="KW-1185">Reference proteome</keyword>
<evidence type="ECO:0000256" key="1">
    <source>
        <dbReference type="ARBA" id="ARBA00022737"/>
    </source>
</evidence>
<dbReference type="HOGENOM" id="CLU_172744_0_0_1"/>
<organism evidence="5 6">
    <name type="scientific">Megaselia scalaris</name>
    <name type="common">Humpbacked fly</name>
    <name type="synonym">Phora scalaris</name>
    <dbReference type="NCBI Taxonomy" id="36166"/>
    <lineage>
        <taxon>Eukaryota</taxon>
        <taxon>Metazoa</taxon>
        <taxon>Ecdysozoa</taxon>
        <taxon>Arthropoda</taxon>
        <taxon>Hexapoda</taxon>
        <taxon>Insecta</taxon>
        <taxon>Pterygota</taxon>
        <taxon>Neoptera</taxon>
        <taxon>Endopterygota</taxon>
        <taxon>Diptera</taxon>
        <taxon>Brachycera</taxon>
        <taxon>Muscomorpha</taxon>
        <taxon>Platypezoidea</taxon>
        <taxon>Phoridae</taxon>
        <taxon>Megaseliini</taxon>
        <taxon>Megaselia</taxon>
    </lineage>
</organism>
<protein>
    <recommendedName>
        <fullName evidence="4">Ig-like domain-containing protein</fullName>
    </recommendedName>
</protein>
<dbReference type="AlphaFoldDB" id="T1GMI6"/>
<keyword evidence="3" id="KW-0393">Immunoglobulin domain</keyword>
<dbReference type="InterPro" id="IPR051170">
    <property type="entry name" value="Neural/epithelial_adhesion"/>
</dbReference>
<dbReference type="SUPFAM" id="SSF48726">
    <property type="entry name" value="Immunoglobulin"/>
    <property type="match status" value="1"/>
</dbReference>
<dbReference type="Gene3D" id="2.60.40.10">
    <property type="entry name" value="Immunoglobulins"/>
    <property type="match status" value="1"/>
</dbReference>
<dbReference type="PROSITE" id="PS50835">
    <property type="entry name" value="IG_LIKE"/>
    <property type="match status" value="1"/>
</dbReference>
<keyword evidence="2" id="KW-1015">Disulfide bond</keyword>
<dbReference type="Proteomes" id="UP000015102">
    <property type="component" value="Unassembled WGS sequence"/>
</dbReference>
<dbReference type="EMBL" id="CAQQ02199043">
    <property type="status" value="NOT_ANNOTATED_CDS"/>
    <property type="molecule type" value="Genomic_DNA"/>
</dbReference>
<evidence type="ECO:0000256" key="3">
    <source>
        <dbReference type="ARBA" id="ARBA00023319"/>
    </source>
</evidence>
<feature type="domain" description="Ig-like" evidence="4">
    <location>
        <begin position="27"/>
        <end position="68"/>
    </location>
</feature>
<evidence type="ECO:0000256" key="2">
    <source>
        <dbReference type="ARBA" id="ARBA00023157"/>
    </source>
</evidence>
<dbReference type="PANTHER" id="PTHR12231:SF253">
    <property type="entry name" value="DPR-INTERACTING PROTEIN ETA, ISOFORM B-RELATED"/>
    <property type="match status" value="1"/>
</dbReference>
<dbReference type="STRING" id="36166.T1GMI6"/>
<dbReference type="InterPro" id="IPR007110">
    <property type="entry name" value="Ig-like_dom"/>
</dbReference>
<name>T1GMI6_MEGSC</name>
<proteinExistence type="predicted"/>
<accession>T1GMI6</accession>
<sequence>MGAYLCIASNGVPPSVSKRVTLIVHFPPMIAVQNQLIGAVEGRSVTLECQSEAYPKSINYWTRERGEI</sequence>